<dbReference type="AlphaFoldDB" id="A0A0K2T665"/>
<keyword evidence="1" id="KW-0812">Transmembrane</keyword>
<accession>A0A0K2T665</accession>
<organism evidence="2">
    <name type="scientific">Lepeophtheirus salmonis</name>
    <name type="common">Salmon louse</name>
    <name type="synonym">Caligus salmonis</name>
    <dbReference type="NCBI Taxonomy" id="72036"/>
    <lineage>
        <taxon>Eukaryota</taxon>
        <taxon>Metazoa</taxon>
        <taxon>Ecdysozoa</taxon>
        <taxon>Arthropoda</taxon>
        <taxon>Crustacea</taxon>
        <taxon>Multicrustacea</taxon>
        <taxon>Hexanauplia</taxon>
        <taxon>Copepoda</taxon>
        <taxon>Siphonostomatoida</taxon>
        <taxon>Caligidae</taxon>
        <taxon>Lepeophtheirus</taxon>
    </lineage>
</organism>
<evidence type="ECO:0000256" key="1">
    <source>
        <dbReference type="SAM" id="Phobius"/>
    </source>
</evidence>
<protein>
    <submittedName>
        <fullName evidence="2">Uncharacterized protein</fullName>
    </submittedName>
</protein>
<feature type="non-terminal residue" evidence="2">
    <location>
        <position position="1"/>
    </location>
</feature>
<feature type="transmembrane region" description="Helical" evidence="1">
    <location>
        <begin position="29"/>
        <end position="52"/>
    </location>
</feature>
<proteinExistence type="predicted"/>
<sequence length="446" mass="51068">KLSIIESAEESKLITKGCLSLSLAKEEQFLLSFLFVYLFLHIIEMSVVYALFIKGTLPLKVPELADVEDFIKYVDKIPNSPFIYSSGAMDEKNKVFLIKLGDLHGRGFDNIHSHFWKSRFSLCPQNYLDYYTKRIGFVRVVILKYLPSSISLDKVKKSLIGKTNTTLYLDLSCSDVLANDFDLDDCTIAKDILSVSIEDLNRFISRFEYEIDRSPLKPVLPNNAFKWDINCMSKVFSIFTKDAFPPSVPTFQEVNAFLLYVNEINNSRFTIDSAAMDKKNNVYLVQFNFRLISANDLHSCFFNSKFSLCSKEYTPYYLEKVGFELITYPECLYVGNNQMKIDQLTEGHVIGTSIRKGSIFIFIHLNCRSGSFYSIGGINLNIKSYYVSKSILDQNGKIENVDHSLFEPVIAENGFNWEESYLKDGEVKFPSLESKNFEDANLSLPE</sequence>
<keyword evidence="1" id="KW-1133">Transmembrane helix</keyword>
<reference evidence="2" key="1">
    <citation type="submission" date="2014-05" db="EMBL/GenBank/DDBJ databases">
        <authorList>
            <person name="Chronopoulou M."/>
        </authorList>
    </citation>
    <scope>NUCLEOTIDE SEQUENCE</scope>
    <source>
        <tissue evidence="2">Whole organism</tissue>
    </source>
</reference>
<name>A0A0K2T665_LEPSM</name>
<dbReference type="EMBL" id="HACA01003716">
    <property type="protein sequence ID" value="CDW21077.1"/>
    <property type="molecule type" value="Transcribed_RNA"/>
</dbReference>
<evidence type="ECO:0000313" key="2">
    <source>
        <dbReference type="EMBL" id="CDW21077.1"/>
    </source>
</evidence>
<keyword evidence="1" id="KW-0472">Membrane</keyword>